<keyword evidence="3" id="KW-1185">Reference proteome</keyword>
<accession>A0A2H1YFD0</accession>
<dbReference type="RefSeq" id="WP_101916685.1">
    <property type="nucleotide sequence ID" value="NZ_OENF01000010.1"/>
</dbReference>
<feature type="transmembrane region" description="Helical" evidence="1">
    <location>
        <begin position="145"/>
        <end position="162"/>
    </location>
</feature>
<keyword evidence="1" id="KW-0472">Membrane</keyword>
<name>A0A2H1YFD0_9FLAO</name>
<sequence>MKNQNQLNPTESLQIISEAIHQTKENIKEQSFYYIMWGWIIAIASFTHYLLLAFTNLKQSHLVWSILIPLGWILSIIYTIKKEKKLKYETYLDTFLKNLWIVIGVSFFIIKFISFSLKVNPTAFILLLTGIGTLISGLTMKFKPLAIGGVLLFIFSIISLYVNNSETLLVNGIAIIIGFLIPAYLLKNLNNSN</sequence>
<dbReference type="OrthoDB" id="670335at2"/>
<dbReference type="AlphaFoldDB" id="A0A2H1YFD0"/>
<organism evidence="2 3">
    <name type="scientific">Tenacibaculum piscium</name>
    <dbReference type="NCBI Taxonomy" id="1458515"/>
    <lineage>
        <taxon>Bacteria</taxon>
        <taxon>Pseudomonadati</taxon>
        <taxon>Bacteroidota</taxon>
        <taxon>Flavobacteriia</taxon>
        <taxon>Flavobacteriales</taxon>
        <taxon>Flavobacteriaceae</taxon>
        <taxon>Tenacibaculum</taxon>
    </lineage>
</organism>
<feature type="transmembrane region" description="Helical" evidence="1">
    <location>
        <begin position="99"/>
        <end position="117"/>
    </location>
</feature>
<reference evidence="3" key="1">
    <citation type="submission" date="2017-11" db="EMBL/GenBank/DDBJ databases">
        <authorList>
            <person name="Duchaud E."/>
        </authorList>
    </citation>
    <scope>NUCLEOTIDE SEQUENCE [LARGE SCALE GENOMIC DNA]</scope>
    <source>
        <strain evidence="3">Tenacibaculum sp. TNO020</strain>
    </source>
</reference>
<dbReference type="Proteomes" id="UP000234211">
    <property type="component" value="Unassembled WGS sequence"/>
</dbReference>
<keyword evidence="1" id="KW-1133">Transmembrane helix</keyword>
<protein>
    <submittedName>
        <fullName evidence="2">Uncharacterized protein</fullName>
    </submittedName>
</protein>
<proteinExistence type="predicted"/>
<evidence type="ECO:0000313" key="3">
    <source>
        <dbReference type="Proteomes" id="UP000234211"/>
    </source>
</evidence>
<feature type="transmembrane region" description="Helical" evidence="1">
    <location>
        <begin position="32"/>
        <end position="55"/>
    </location>
</feature>
<dbReference type="EMBL" id="OENF01000010">
    <property type="protein sequence ID" value="SOS74185.1"/>
    <property type="molecule type" value="Genomic_DNA"/>
</dbReference>
<evidence type="ECO:0000313" key="2">
    <source>
        <dbReference type="EMBL" id="SOS74185.1"/>
    </source>
</evidence>
<feature type="transmembrane region" description="Helical" evidence="1">
    <location>
        <begin position="123"/>
        <end position="140"/>
    </location>
</feature>
<feature type="transmembrane region" description="Helical" evidence="1">
    <location>
        <begin position="61"/>
        <end position="78"/>
    </location>
</feature>
<evidence type="ECO:0000256" key="1">
    <source>
        <dbReference type="SAM" id="Phobius"/>
    </source>
</evidence>
<gene>
    <name evidence="2" type="ORF">TNO020_180216</name>
</gene>
<feature type="transmembrane region" description="Helical" evidence="1">
    <location>
        <begin position="168"/>
        <end position="186"/>
    </location>
</feature>
<keyword evidence="1" id="KW-0812">Transmembrane</keyword>